<evidence type="ECO:0000313" key="6">
    <source>
        <dbReference type="Proteomes" id="UP000466345"/>
    </source>
</evidence>
<dbReference type="InterPro" id="IPR013783">
    <property type="entry name" value="Ig-like_fold"/>
</dbReference>
<feature type="chain" id="PRO_5039387763" description="Alpha-tubulin suppressor-like RCC1 family protein" evidence="2">
    <location>
        <begin position="40"/>
        <end position="524"/>
    </location>
</feature>
<feature type="domain" description="SpaA-like prealbumin fold" evidence="3">
    <location>
        <begin position="411"/>
        <end position="514"/>
    </location>
</feature>
<dbReference type="EMBL" id="WEGJ01000020">
    <property type="protein sequence ID" value="MQY14334.1"/>
    <property type="molecule type" value="Genomic_DNA"/>
</dbReference>
<dbReference type="PANTHER" id="PTHR22870:SF408">
    <property type="entry name" value="OS09G0560450 PROTEIN"/>
    <property type="match status" value="1"/>
</dbReference>
<dbReference type="Pfam" id="PF25390">
    <property type="entry name" value="WD40_RLD"/>
    <property type="match status" value="1"/>
</dbReference>
<gene>
    <name evidence="5" type="ORF">SRB5_44980</name>
</gene>
<evidence type="ECO:0000256" key="1">
    <source>
        <dbReference type="ARBA" id="ARBA00022737"/>
    </source>
</evidence>
<dbReference type="InterPro" id="IPR041033">
    <property type="entry name" value="SpaA_PFL_dom_1"/>
</dbReference>
<sequence>MRVLNFVRPARTHHRRPAVLLALLWALVAGLGLTAPAAAAQEAESALSTGYNVWGQLGDGTVNNRNTPGDIVLPDGVRLTAIEAGTYFGLGLTSEGKVLAWGQNNAGQLGDGTMTDHRTPMPVDLPADATIVAIAAGSMHGLALASDGRLFAWGNNDRGQLGDGSVINRLTPVEVDLPPGTTVTQLAAGLSHTLALTSVGEVLAWGGNDRGQLGDGTVTEHHVPTPVDLASGITVTEIAAGDIHSLAVTSEGEALAWGYNAGGQLGDGSATDRRVPTPVHLPSGTVVTGIAGGSSHSLAVTSTGDVLTWGYNLYGQLGDDSTANQFLPVQALLPPGVTATAVGAGMFHSLARTSDGRLLAWGENFYGGLGDGTYVQSGVPVWVDLPAGQSVIDFDGGLSFSLIITGPPADGEVLITKTDRKTGDPLAGAVFRLWRESNGRPGLQTRGDSPDTAVGDGCATDAEGRCSFENLPSGDYYVQETDVPEGYKLPKHRVTGPFEVNGAGGGVELHLTNERVHCPKGKPC</sequence>
<dbReference type="PROSITE" id="PS00626">
    <property type="entry name" value="RCC1_2"/>
    <property type="match status" value="4"/>
</dbReference>
<evidence type="ECO:0000259" key="4">
    <source>
        <dbReference type="Pfam" id="PF25390"/>
    </source>
</evidence>
<keyword evidence="1" id="KW-0677">Repeat</keyword>
<dbReference type="RefSeq" id="WP_153454914.1">
    <property type="nucleotide sequence ID" value="NZ_WEGJ01000020.1"/>
</dbReference>
<keyword evidence="2" id="KW-0732">Signal</keyword>
<accession>A0A7K0CNJ7</accession>
<dbReference type="InterPro" id="IPR009091">
    <property type="entry name" value="RCC1/BLIP-II"/>
</dbReference>
<feature type="domain" description="RCC1-like" evidence="4">
    <location>
        <begin position="39"/>
        <end position="281"/>
    </location>
</feature>
<name>A0A7K0CNJ7_9ACTN</name>
<dbReference type="PRINTS" id="PR00633">
    <property type="entry name" value="RCCNDNSATION"/>
</dbReference>
<comment type="caution">
    <text evidence="5">The sequence shown here is derived from an EMBL/GenBank/DDBJ whole genome shotgun (WGS) entry which is preliminary data.</text>
</comment>
<evidence type="ECO:0000259" key="3">
    <source>
        <dbReference type="Pfam" id="PF17802"/>
    </source>
</evidence>
<dbReference type="Gene3D" id="2.130.10.30">
    <property type="entry name" value="Regulator of chromosome condensation 1/beta-lactamase-inhibitor protein II"/>
    <property type="match status" value="2"/>
</dbReference>
<dbReference type="PROSITE" id="PS50012">
    <property type="entry name" value="RCC1_3"/>
    <property type="match status" value="6"/>
</dbReference>
<feature type="signal peptide" evidence="2">
    <location>
        <begin position="1"/>
        <end position="39"/>
    </location>
</feature>
<organism evidence="5 6">
    <name type="scientific">Streptomyces smaragdinus</name>
    <dbReference type="NCBI Taxonomy" id="2585196"/>
    <lineage>
        <taxon>Bacteria</taxon>
        <taxon>Bacillati</taxon>
        <taxon>Actinomycetota</taxon>
        <taxon>Actinomycetes</taxon>
        <taxon>Kitasatosporales</taxon>
        <taxon>Streptomycetaceae</taxon>
        <taxon>Streptomyces</taxon>
    </lineage>
</organism>
<dbReference type="InterPro" id="IPR051210">
    <property type="entry name" value="Ub_ligase/GEF_domain"/>
</dbReference>
<dbReference type="Proteomes" id="UP000466345">
    <property type="component" value="Unassembled WGS sequence"/>
</dbReference>
<dbReference type="GO" id="GO:0005975">
    <property type="term" value="P:carbohydrate metabolic process"/>
    <property type="evidence" value="ECO:0007669"/>
    <property type="project" value="UniProtKB-ARBA"/>
</dbReference>
<proteinExistence type="predicted"/>
<reference evidence="5 6" key="1">
    <citation type="submission" date="2019-10" db="EMBL/GenBank/DDBJ databases">
        <title>Streptomyces smaragdinus sp. nov. and Streptomyces fabii sp. nov., isolated from the gut of fungus growing-termite Macrotermes natalensis.</title>
        <authorList>
            <person name="Schwitalla J."/>
            <person name="Benndorf R."/>
            <person name="Martin K."/>
            <person name="De Beer W."/>
            <person name="Kaster A.-K."/>
            <person name="Vollmers J."/>
            <person name="Poulsen M."/>
            <person name="Beemelmanns C."/>
        </authorList>
    </citation>
    <scope>NUCLEOTIDE SEQUENCE [LARGE SCALE GENOMIC DNA]</scope>
    <source>
        <strain evidence="5 6">RB5</strain>
    </source>
</reference>
<evidence type="ECO:0000256" key="2">
    <source>
        <dbReference type="SAM" id="SignalP"/>
    </source>
</evidence>
<dbReference type="SUPFAM" id="SSF49478">
    <property type="entry name" value="Cna protein B-type domain"/>
    <property type="match status" value="1"/>
</dbReference>
<dbReference type="SUPFAM" id="SSF50985">
    <property type="entry name" value="RCC1/BLIP-II"/>
    <property type="match status" value="2"/>
</dbReference>
<dbReference type="OrthoDB" id="9796385at2"/>
<dbReference type="InterPro" id="IPR058923">
    <property type="entry name" value="RCC1-like_dom"/>
</dbReference>
<dbReference type="InterPro" id="IPR000408">
    <property type="entry name" value="Reg_chr_condens"/>
</dbReference>
<evidence type="ECO:0008006" key="7">
    <source>
        <dbReference type="Google" id="ProtNLM"/>
    </source>
</evidence>
<dbReference type="Pfam" id="PF17802">
    <property type="entry name" value="SpaA"/>
    <property type="match status" value="1"/>
</dbReference>
<evidence type="ECO:0000313" key="5">
    <source>
        <dbReference type="EMBL" id="MQY14334.1"/>
    </source>
</evidence>
<dbReference type="AlphaFoldDB" id="A0A7K0CNJ7"/>
<keyword evidence="6" id="KW-1185">Reference proteome</keyword>
<dbReference type="Pfam" id="PF00415">
    <property type="entry name" value="RCC1"/>
    <property type="match status" value="2"/>
</dbReference>
<protein>
    <recommendedName>
        <fullName evidence="7">Alpha-tubulin suppressor-like RCC1 family protein</fullName>
    </recommendedName>
</protein>
<dbReference type="Gene3D" id="2.60.40.10">
    <property type="entry name" value="Immunoglobulins"/>
    <property type="match status" value="1"/>
</dbReference>
<dbReference type="PANTHER" id="PTHR22870">
    <property type="entry name" value="REGULATOR OF CHROMOSOME CONDENSATION"/>
    <property type="match status" value="1"/>
</dbReference>